<organism evidence="1 2">
    <name type="scientific">Coraliomargarita akajimensis (strain DSM 45221 / IAM 15411 / JCM 23193 / KCTC 12865 / 04OKA010-24)</name>
    <dbReference type="NCBI Taxonomy" id="583355"/>
    <lineage>
        <taxon>Bacteria</taxon>
        <taxon>Pseudomonadati</taxon>
        <taxon>Verrucomicrobiota</taxon>
        <taxon>Opitutia</taxon>
        <taxon>Puniceicoccales</taxon>
        <taxon>Coraliomargaritaceae</taxon>
        <taxon>Coraliomargarita</taxon>
    </lineage>
</organism>
<evidence type="ECO:0000313" key="1">
    <source>
        <dbReference type="EMBL" id="ADE54001.1"/>
    </source>
</evidence>
<dbReference type="eggNOG" id="ENOG5031A93">
    <property type="taxonomic scope" value="Bacteria"/>
</dbReference>
<evidence type="ECO:0000313" key="2">
    <source>
        <dbReference type="Proteomes" id="UP000000925"/>
    </source>
</evidence>
<dbReference type="OrthoDB" id="1065092at2"/>
<dbReference type="TCDB" id="1.B.71.1.1">
    <property type="family name" value="the proteobacterial/verrucomicrobial porin (pvp) family"/>
</dbReference>
<proteinExistence type="predicted"/>
<sequence length="231" mass="25476">MNKLLRSIFAGFCASGLLAEADTEGSSLEVYATGMWESRYVDGGRDQLDGEGLLSAELGLAYGGFDLGVWAAGASDYREADFWVGYGNNLFGVDWYVSYTYLVYTPNAEDDDEFAAELSYELPLGLEIGADYTYSVDAEGGVLGASIARPVDLLEESLTLTPSIYYIWDFGYWTTDFDGPNSWQIQLDVEYALTDHWSVFAYYAFSFALEDAERDGFGDVNWGGLGVSYGF</sequence>
<protein>
    <submittedName>
        <fullName evidence="1">Uncharacterized protein</fullName>
    </submittedName>
</protein>
<dbReference type="AlphaFoldDB" id="D5ER08"/>
<dbReference type="KEGG" id="caa:Caka_0979"/>
<dbReference type="RefSeq" id="WP_013042725.1">
    <property type="nucleotide sequence ID" value="NC_014008.1"/>
</dbReference>
<keyword evidence="2" id="KW-1185">Reference proteome</keyword>
<accession>D5ER08</accession>
<dbReference type="EMBL" id="CP001998">
    <property type="protein sequence ID" value="ADE54001.1"/>
    <property type="molecule type" value="Genomic_DNA"/>
</dbReference>
<name>D5ER08_CORAD</name>
<dbReference type="Proteomes" id="UP000000925">
    <property type="component" value="Chromosome"/>
</dbReference>
<reference evidence="1 2" key="1">
    <citation type="journal article" date="2010" name="Stand. Genomic Sci.">
        <title>Complete genome sequence of Coraliomargarita akajimensis type strain (04OKA010-24).</title>
        <authorList>
            <person name="Mavromatis K."/>
            <person name="Abt B."/>
            <person name="Brambilla E."/>
            <person name="Lapidus A."/>
            <person name="Copeland A."/>
            <person name="Deshpande S."/>
            <person name="Nolan M."/>
            <person name="Lucas S."/>
            <person name="Tice H."/>
            <person name="Cheng J.F."/>
            <person name="Han C."/>
            <person name="Detter J.C."/>
            <person name="Woyke T."/>
            <person name="Goodwin L."/>
            <person name="Pitluck S."/>
            <person name="Held B."/>
            <person name="Brettin T."/>
            <person name="Tapia R."/>
            <person name="Ivanova N."/>
            <person name="Mikhailova N."/>
            <person name="Pati A."/>
            <person name="Liolios K."/>
            <person name="Chen A."/>
            <person name="Palaniappan K."/>
            <person name="Land M."/>
            <person name="Hauser L."/>
            <person name="Chang Y.J."/>
            <person name="Jeffries C.D."/>
            <person name="Rohde M."/>
            <person name="Goker M."/>
            <person name="Bristow J."/>
            <person name="Eisen J.A."/>
            <person name="Markowitz V."/>
            <person name="Hugenholtz P."/>
            <person name="Klenk H.P."/>
            <person name="Kyrpides N.C."/>
        </authorList>
    </citation>
    <scope>NUCLEOTIDE SEQUENCE [LARGE SCALE GENOMIC DNA]</scope>
    <source>
        <strain evidence="2">DSM 45221 / IAM 15411 / JCM 23193 / KCTC 12865</strain>
    </source>
</reference>
<gene>
    <name evidence="1" type="ordered locus">Caka_0979</name>
</gene>
<dbReference type="HOGENOM" id="CLU_094218_0_0_0"/>